<feature type="transmembrane region" description="Helical" evidence="4">
    <location>
        <begin position="129"/>
        <end position="150"/>
    </location>
</feature>
<keyword evidence="7" id="KW-0946">Virion</keyword>
<dbReference type="CDD" id="cd04202">
    <property type="entry name" value="CuRO_D2_2dMcoN_like"/>
    <property type="match status" value="1"/>
</dbReference>
<evidence type="ECO:0000259" key="6">
    <source>
        <dbReference type="Pfam" id="PF07732"/>
    </source>
</evidence>
<dbReference type="RefSeq" id="WP_091119708.1">
    <property type="nucleotide sequence ID" value="NZ_FMHY01000002.1"/>
</dbReference>
<keyword evidence="2" id="KW-0560">Oxidoreductase</keyword>
<keyword evidence="7" id="KW-0132">Cell division</keyword>
<keyword evidence="7" id="KW-0131">Cell cycle</keyword>
<gene>
    <name evidence="7" type="ORF">GA0070604_3742</name>
</gene>
<dbReference type="GO" id="GO:0051301">
    <property type="term" value="P:cell division"/>
    <property type="evidence" value="ECO:0007669"/>
    <property type="project" value="UniProtKB-KW"/>
</dbReference>
<feature type="region of interest" description="Disordered" evidence="3">
    <location>
        <begin position="184"/>
        <end position="206"/>
    </location>
</feature>
<keyword evidence="8" id="KW-1185">Reference proteome</keyword>
<feature type="transmembrane region" description="Helical" evidence="4">
    <location>
        <begin position="156"/>
        <end position="178"/>
    </location>
</feature>
<dbReference type="OrthoDB" id="345021at2"/>
<dbReference type="GO" id="GO:0005507">
    <property type="term" value="F:copper ion binding"/>
    <property type="evidence" value="ECO:0007669"/>
    <property type="project" value="InterPro"/>
</dbReference>
<evidence type="ECO:0000313" key="8">
    <source>
        <dbReference type="Proteomes" id="UP000199696"/>
    </source>
</evidence>
<feature type="region of interest" description="Disordered" evidence="3">
    <location>
        <begin position="690"/>
        <end position="709"/>
    </location>
</feature>
<dbReference type="EMBL" id="FMHY01000002">
    <property type="protein sequence ID" value="SCL58009.1"/>
    <property type="molecule type" value="Genomic_DNA"/>
</dbReference>
<proteinExistence type="predicted"/>
<dbReference type="SUPFAM" id="SSF49503">
    <property type="entry name" value="Cupredoxins"/>
    <property type="match status" value="3"/>
</dbReference>
<dbReference type="InterPro" id="IPR011707">
    <property type="entry name" value="Cu-oxidase-like_N"/>
</dbReference>
<feature type="transmembrane region" description="Helical" evidence="4">
    <location>
        <begin position="36"/>
        <end position="63"/>
    </location>
</feature>
<dbReference type="InterPro" id="IPR011706">
    <property type="entry name" value="Cu-oxidase_C"/>
</dbReference>
<dbReference type="Pfam" id="PF07731">
    <property type="entry name" value="Cu-oxidase_2"/>
    <property type="match status" value="1"/>
</dbReference>
<name>A0A1C6UW18_9ACTN</name>
<feature type="domain" description="Plastocyanin-like" evidence="5">
    <location>
        <begin position="584"/>
        <end position="682"/>
    </location>
</feature>
<keyword evidence="4" id="KW-0812">Transmembrane</keyword>
<dbReference type="InterPro" id="IPR002355">
    <property type="entry name" value="Cu_oxidase_Cu_BS"/>
</dbReference>
<keyword evidence="4" id="KW-1133">Transmembrane helix</keyword>
<evidence type="ECO:0000256" key="3">
    <source>
        <dbReference type="SAM" id="MobiDB-lite"/>
    </source>
</evidence>
<feature type="transmembrane region" description="Helical" evidence="4">
    <location>
        <begin position="69"/>
        <end position="88"/>
    </location>
</feature>
<evidence type="ECO:0000259" key="5">
    <source>
        <dbReference type="Pfam" id="PF07731"/>
    </source>
</evidence>
<sequence length="709" mass="73891">MTTAQLIIVDHVVALLGVATWFAAGATAAARRARLALGLLAVAVLAALARVATVAVLAGRGWWFVQEKVLLGLPMLAVAGSAAVLVAGPRLLAASRALGPDHAGDPETAAPQAGAPAGRVTGDGIPAGSVVLLLTAGYAALAGLVVTFLAGYPLTWSTALIACSVVCAGTLLTARVLATPADTTGGTDTDGTTTGTDIAPVRAPHGTPGLSRRRFVSFAGGGAIVVGTGATGVALSFMPAESATGGGRGRSSRPEPAVSLADLRGAGAPAPGGIRRQYVLTAQTATVRLPSGREIHALTFNGRAPGPPLTATVGDLIEVTLRNTDIEDGVTLHWHGYDVPCGEDGAPGVTQEVVTPGGEFVYRFRADQPGTYWYHTHQASHRGVRRGLYGTLVVTPHGQQDKAGAAPEQLDLTLPVHTFDGTVVFADPDGRTDHTAPAGSRVRLRLINTDSDPHRFALAGAPFRVAAVDGRDLHEPGEVGDVGLRLPAGGRYDLVFVMPDTAVALVLDNDRASAVRLRPDVGTAGEDVAVEDTSGWPELDLLRYGTPAAVPFDAGSRADRHFTMVLDRGVALVDGRPAYAQTVNGRGHPSVPDQLVAKGDLVRFTVANRSLETHPWHLHGHAVLVLARNGTPPSGSPLWLDTFDVRPGEVWEVAFKALNPGIWMNHCHNLPHAEQGMMLRLRYDGVTTPFHGSHTTRAAGTTERRSHGH</sequence>
<feature type="transmembrane region" description="Helical" evidence="4">
    <location>
        <begin position="215"/>
        <end position="238"/>
    </location>
</feature>
<dbReference type="InterPro" id="IPR045087">
    <property type="entry name" value="Cu-oxidase_fam"/>
</dbReference>
<accession>A0A1C6UW18</accession>
<dbReference type="PROSITE" id="PS00080">
    <property type="entry name" value="MULTICOPPER_OXIDASE2"/>
    <property type="match status" value="1"/>
</dbReference>
<dbReference type="Proteomes" id="UP000199696">
    <property type="component" value="Unassembled WGS sequence"/>
</dbReference>
<evidence type="ECO:0000256" key="4">
    <source>
        <dbReference type="SAM" id="Phobius"/>
    </source>
</evidence>
<keyword evidence="7" id="KW-0167">Capsid protein</keyword>
<feature type="domain" description="Plastocyanin-like" evidence="6">
    <location>
        <begin position="283"/>
        <end position="397"/>
    </location>
</feature>
<feature type="compositionally biased region" description="Low complexity" evidence="3">
    <location>
        <begin position="184"/>
        <end position="197"/>
    </location>
</feature>
<keyword evidence="1" id="KW-0479">Metal-binding</keyword>
<evidence type="ECO:0000256" key="2">
    <source>
        <dbReference type="ARBA" id="ARBA00023002"/>
    </source>
</evidence>
<dbReference type="PANTHER" id="PTHR11709">
    <property type="entry name" value="MULTI-COPPER OXIDASE"/>
    <property type="match status" value="1"/>
</dbReference>
<protein>
    <submittedName>
        <fullName evidence="7">Multicopper oxidase with three cupredoxin domains (Includes cell division protein FtsP and spore coat protein CotA)</fullName>
    </submittedName>
</protein>
<reference evidence="8" key="1">
    <citation type="submission" date="2016-06" db="EMBL/GenBank/DDBJ databases">
        <authorList>
            <person name="Varghese N."/>
            <person name="Submissions Spin"/>
        </authorList>
    </citation>
    <scope>NUCLEOTIDE SEQUENCE [LARGE SCALE GENOMIC DNA]</scope>
    <source>
        <strain evidence="8">DSM 44814</strain>
    </source>
</reference>
<dbReference type="Gene3D" id="2.60.40.420">
    <property type="entry name" value="Cupredoxins - blue copper proteins"/>
    <property type="match status" value="3"/>
</dbReference>
<dbReference type="InterPro" id="IPR008972">
    <property type="entry name" value="Cupredoxin"/>
</dbReference>
<feature type="transmembrane region" description="Helical" evidence="4">
    <location>
        <begin position="6"/>
        <end position="24"/>
    </location>
</feature>
<evidence type="ECO:0000256" key="1">
    <source>
        <dbReference type="ARBA" id="ARBA00022723"/>
    </source>
</evidence>
<dbReference type="AlphaFoldDB" id="A0A1C6UW18"/>
<keyword evidence="4" id="KW-0472">Membrane</keyword>
<dbReference type="GO" id="GO:0016491">
    <property type="term" value="F:oxidoreductase activity"/>
    <property type="evidence" value="ECO:0007669"/>
    <property type="project" value="UniProtKB-KW"/>
</dbReference>
<dbReference type="Pfam" id="PF07732">
    <property type="entry name" value="Cu-oxidase_3"/>
    <property type="match status" value="1"/>
</dbReference>
<dbReference type="STRING" id="227316.GA0070604_3742"/>
<evidence type="ECO:0000313" key="7">
    <source>
        <dbReference type="EMBL" id="SCL58009.1"/>
    </source>
</evidence>
<organism evidence="7 8">
    <name type="scientific">Micromonospora eburnea</name>
    <dbReference type="NCBI Taxonomy" id="227316"/>
    <lineage>
        <taxon>Bacteria</taxon>
        <taxon>Bacillati</taxon>
        <taxon>Actinomycetota</taxon>
        <taxon>Actinomycetes</taxon>
        <taxon>Micromonosporales</taxon>
        <taxon>Micromonosporaceae</taxon>
        <taxon>Micromonospora</taxon>
    </lineage>
</organism>